<name>A0A6A7XZD3_9HYPH</name>
<dbReference type="RefSeq" id="WP_153477757.1">
    <property type="nucleotide sequence ID" value="NZ_VWNA01000001.1"/>
</dbReference>
<keyword evidence="3" id="KW-0143">Chaperone</keyword>
<accession>A0A6A7XZD3</accession>
<proteinExistence type="inferred from homology"/>
<dbReference type="InterPro" id="IPR036714">
    <property type="entry name" value="SDH_sf"/>
</dbReference>
<dbReference type="InterPro" id="IPR005631">
    <property type="entry name" value="SDH"/>
</dbReference>
<dbReference type="Pfam" id="PF03937">
    <property type="entry name" value="Sdh5"/>
    <property type="match status" value="1"/>
</dbReference>
<protein>
    <recommendedName>
        <fullName evidence="2">FAD assembly factor SdhE</fullName>
    </recommendedName>
</protein>
<comment type="similarity">
    <text evidence="1">Belongs to the SdhE FAD assembly factor family.</text>
</comment>
<evidence type="ECO:0000313" key="4">
    <source>
        <dbReference type="EMBL" id="MQT11271.1"/>
    </source>
</evidence>
<dbReference type="EMBL" id="VWNA01000001">
    <property type="protein sequence ID" value="MQT11271.1"/>
    <property type="molecule type" value="Genomic_DNA"/>
</dbReference>
<organism evidence="4 5">
    <name type="scientific">Segnochrobactrum spirostomi</name>
    <dbReference type="NCBI Taxonomy" id="2608987"/>
    <lineage>
        <taxon>Bacteria</taxon>
        <taxon>Pseudomonadati</taxon>
        <taxon>Pseudomonadota</taxon>
        <taxon>Alphaproteobacteria</taxon>
        <taxon>Hyphomicrobiales</taxon>
        <taxon>Segnochrobactraceae</taxon>
        <taxon>Segnochrobactrum</taxon>
    </lineage>
</organism>
<sequence>MTGTTITSAEVDARRRRLLFRAWHRGMREMDLLLGSYIDAHIVAWSDDEVSAFEHLMDVQDQMLLGWFVGREPVPEPYDTPLWRDMVRFHSGRAIAEGLYDL</sequence>
<evidence type="ECO:0000256" key="2">
    <source>
        <dbReference type="ARBA" id="ARBA00019418"/>
    </source>
</evidence>
<dbReference type="SUPFAM" id="SSF109910">
    <property type="entry name" value="YgfY-like"/>
    <property type="match status" value="1"/>
</dbReference>
<dbReference type="Proteomes" id="UP000332515">
    <property type="component" value="Unassembled WGS sequence"/>
</dbReference>
<evidence type="ECO:0000256" key="1">
    <source>
        <dbReference type="ARBA" id="ARBA00008571"/>
    </source>
</evidence>
<evidence type="ECO:0000256" key="3">
    <source>
        <dbReference type="ARBA" id="ARBA00023186"/>
    </source>
</evidence>
<keyword evidence="5" id="KW-1185">Reference proteome</keyword>
<dbReference type="GO" id="GO:0006099">
    <property type="term" value="P:tricarboxylic acid cycle"/>
    <property type="evidence" value="ECO:0007669"/>
    <property type="project" value="TreeGrafter"/>
</dbReference>
<dbReference type="AlphaFoldDB" id="A0A6A7XZD3"/>
<gene>
    <name evidence="4" type="ORF">F0357_00990</name>
</gene>
<evidence type="ECO:0000313" key="5">
    <source>
        <dbReference type="Proteomes" id="UP000332515"/>
    </source>
</evidence>
<reference evidence="4 5" key="1">
    <citation type="submission" date="2019-09" db="EMBL/GenBank/DDBJ databases">
        <title>Segnochrobactrum spirostomi gen. nov., sp. nov., isolated from the ciliate Spirostomum cf. yagiui and description of a novel family, Segnochrobactraceae fam. nov. within the order Rhizobiales of the class Alphaproteobacteria.</title>
        <authorList>
            <person name="Akter S."/>
            <person name="Shazib S.U.A."/>
            <person name="Shin M.K."/>
        </authorList>
    </citation>
    <scope>NUCLEOTIDE SEQUENCE [LARGE SCALE GENOMIC DNA]</scope>
    <source>
        <strain evidence="4 5">Sp-1</strain>
    </source>
</reference>
<dbReference type="PANTHER" id="PTHR12469:SF2">
    <property type="entry name" value="SUCCINATE DEHYDROGENASE ASSEMBLY FACTOR 2, MITOCHONDRIAL"/>
    <property type="match status" value="1"/>
</dbReference>
<comment type="caution">
    <text evidence="4">The sequence shown here is derived from an EMBL/GenBank/DDBJ whole genome shotgun (WGS) entry which is preliminary data.</text>
</comment>
<dbReference type="PANTHER" id="PTHR12469">
    <property type="entry name" value="PROTEIN EMI5 HOMOLOG, MITOCHONDRIAL"/>
    <property type="match status" value="1"/>
</dbReference>
<dbReference type="Gene3D" id="1.10.150.250">
    <property type="entry name" value="Flavinator of succinate dehydrogenase"/>
    <property type="match status" value="1"/>
</dbReference>